<dbReference type="InterPro" id="IPR006638">
    <property type="entry name" value="Elp3/MiaA/NifB-like_rSAM"/>
</dbReference>
<evidence type="ECO:0000256" key="7">
    <source>
        <dbReference type="ARBA" id="ARBA00023014"/>
    </source>
</evidence>
<evidence type="ECO:0000256" key="5">
    <source>
        <dbReference type="ARBA" id="ARBA00022723"/>
    </source>
</evidence>
<feature type="domain" description="Radical SAM core" evidence="10">
    <location>
        <begin position="12"/>
        <end position="247"/>
    </location>
</feature>
<name>A0ABY6Z8F4_9BACL</name>
<evidence type="ECO:0000259" key="10">
    <source>
        <dbReference type="PROSITE" id="PS51918"/>
    </source>
</evidence>
<dbReference type="EMBL" id="CP104064">
    <property type="protein sequence ID" value="WAH38534.1"/>
    <property type="molecule type" value="Genomic_DNA"/>
</dbReference>
<organism evidence="11 12">
    <name type="scientific">Alicyclobacillus dauci</name>
    <dbReference type="NCBI Taxonomy" id="1475485"/>
    <lineage>
        <taxon>Bacteria</taxon>
        <taxon>Bacillati</taxon>
        <taxon>Bacillota</taxon>
        <taxon>Bacilli</taxon>
        <taxon>Bacillales</taxon>
        <taxon>Alicyclobacillaceae</taxon>
        <taxon>Alicyclobacillus</taxon>
    </lineage>
</organism>
<dbReference type="InterPro" id="IPR034505">
    <property type="entry name" value="Coproporphyrinogen-III_oxidase"/>
</dbReference>
<evidence type="ECO:0000256" key="4">
    <source>
        <dbReference type="ARBA" id="ARBA00022691"/>
    </source>
</evidence>
<dbReference type="PANTHER" id="PTHR13932:SF5">
    <property type="entry name" value="RADICAL S-ADENOSYL METHIONINE DOMAIN-CONTAINING PROTEIN 1, MITOCHONDRIAL"/>
    <property type="match status" value="1"/>
</dbReference>
<dbReference type="RefSeq" id="WP_268046110.1">
    <property type="nucleotide sequence ID" value="NZ_CP104064.1"/>
</dbReference>
<keyword evidence="9" id="KW-0963">Cytoplasm</keyword>
<keyword evidence="6 9" id="KW-0408">Iron</keyword>
<dbReference type="InterPro" id="IPR013785">
    <property type="entry name" value="Aldolase_TIM"/>
</dbReference>
<sequence length="396" mass="44796">MRALKAHPIDRERNATPTSLYVHIPFCKSRCFYCDFNTYVAPERVMENYVESLDREFSLLGANATSPLETVFFGGGTPTLPPPALLERMLESMHAHFRFAPEAEVTFESNPDSVDDDKLKLLKDHGVTRLSFGAQTFQDRLLLTIGRSHDAQTVVERVEAAAKLGFRHINVDLMFGLPEQSLDDVDDALARVLSLPIDHVSAYWLKIEEGTPFAKWRDKGQLPLPGEDLEGDMYDKVRERLISAGLRHYEISNFAKSGGEARHNLVYWRNQPYLAAGAGAHGYVNGTRYENVRRIPAYMEKLTQAKRPIDEEHTVSHMEAAEDAMMLGLRLDEGVSQKAFEARFGVKIHDLYGELVTDLERDGLVEVDGDRIRIPSRYWPVANVIFEKFVTANPVD</sequence>
<evidence type="ECO:0000256" key="1">
    <source>
        <dbReference type="ARBA" id="ARBA00006100"/>
    </source>
</evidence>
<dbReference type="NCBIfam" id="TIGR00539">
    <property type="entry name" value="hemN_rel"/>
    <property type="match status" value="1"/>
</dbReference>
<dbReference type="InterPro" id="IPR058240">
    <property type="entry name" value="rSAM_sf"/>
</dbReference>
<evidence type="ECO:0000256" key="3">
    <source>
        <dbReference type="ARBA" id="ARBA00022617"/>
    </source>
</evidence>
<dbReference type="SFLD" id="SFLDF00288">
    <property type="entry name" value="HemN-like__clustered_with_nucl"/>
    <property type="match status" value="1"/>
</dbReference>
<reference evidence="11" key="1">
    <citation type="submission" date="2022-08" db="EMBL/GenBank/DDBJ databases">
        <title>Alicyclobacillus dauci DSM2870, complete genome.</title>
        <authorList>
            <person name="Wang Q."/>
            <person name="Cai R."/>
            <person name="Wang Z."/>
        </authorList>
    </citation>
    <scope>NUCLEOTIDE SEQUENCE</scope>
    <source>
        <strain evidence="11">DSM 28700</strain>
    </source>
</reference>
<proteinExistence type="inferred from homology"/>
<dbReference type="SUPFAM" id="SSF102114">
    <property type="entry name" value="Radical SAM enzymes"/>
    <property type="match status" value="1"/>
</dbReference>
<keyword evidence="8 9" id="KW-0143">Chaperone</keyword>
<evidence type="ECO:0000256" key="2">
    <source>
        <dbReference type="ARBA" id="ARBA00017228"/>
    </source>
</evidence>
<dbReference type="InterPro" id="IPR010723">
    <property type="entry name" value="HemN_C"/>
</dbReference>
<keyword evidence="5 9" id="KW-0479">Metal-binding</keyword>
<dbReference type="PROSITE" id="PS51918">
    <property type="entry name" value="RADICAL_SAM"/>
    <property type="match status" value="1"/>
</dbReference>
<evidence type="ECO:0000256" key="6">
    <source>
        <dbReference type="ARBA" id="ARBA00023004"/>
    </source>
</evidence>
<dbReference type="InterPro" id="IPR007197">
    <property type="entry name" value="rSAM"/>
</dbReference>
<dbReference type="SMART" id="SM00729">
    <property type="entry name" value="Elp3"/>
    <property type="match status" value="1"/>
</dbReference>
<dbReference type="Proteomes" id="UP001164803">
    <property type="component" value="Chromosome"/>
</dbReference>
<accession>A0ABY6Z8F4</accession>
<dbReference type="SFLD" id="SFLDG01065">
    <property type="entry name" value="anaerobic_coproporphyrinogen-I"/>
    <property type="match status" value="1"/>
</dbReference>
<comment type="similarity">
    <text evidence="1">Belongs to the anaerobic coproporphyrinogen-III oxidase family. HemW subfamily.</text>
</comment>
<evidence type="ECO:0000313" key="12">
    <source>
        <dbReference type="Proteomes" id="UP001164803"/>
    </source>
</evidence>
<keyword evidence="4 9" id="KW-0949">S-adenosyl-L-methionine</keyword>
<evidence type="ECO:0000313" key="11">
    <source>
        <dbReference type="EMBL" id="WAH38534.1"/>
    </source>
</evidence>
<dbReference type="CDD" id="cd01335">
    <property type="entry name" value="Radical_SAM"/>
    <property type="match status" value="1"/>
</dbReference>
<dbReference type="InterPro" id="IPR004559">
    <property type="entry name" value="HemW-like"/>
</dbReference>
<keyword evidence="9" id="KW-0004">4Fe-4S</keyword>
<keyword evidence="3 9" id="KW-0349">Heme</keyword>
<comment type="function">
    <text evidence="9">Probably acts as a heme chaperone, transferring heme to an unknown acceptor. Binds one molecule of heme per monomer, possibly covalently. Binds 1 [4Fe-4S] cluster. The cluster is coordinated with 3 cysteines and an exchangeable S-adenosyl-L-methionine.</text>
</comment>
<dbReference type="Pfam" id="PF06969">
    <property type="entry name" value="HemN_C"/>
    <property type="match status" value="1"/>
</dbReference>
<keyword evidence="7 9" id="KW-0411">Iron-sulfur</keyword>
<protein>
    <recommendedName>
        <fullName evidence="2 9">Heme chaperone HemW</fullName>
    </recommendedName>
</protein>
<evidence type="ECO:0000256" key="8">
    <source>
        <dbReference type="ARBA" id="ARBA00023186"/>
    </source>
</evidence>
<dbReference type="PANTHER" id="PTHR13932">
    <property type="entry name" value="COPROPORPHYRINIGEN III OXIDASE"/>
    <property type="match status" value="1"/>
</dbReference>
<gene>
    <name evidence="11" type="primary">hemW</name>
    <name evidence="11" type="ORF">NZD86_08655</name>
</gene>
<dbReference type="SFLD" id="SFLDF00562">
    <property type="entry name" value="HemN-like__clustered_with_heat"/>
    <property type="match status" value="1"/>
</dbReference>
<dbReference type="Pfam" id="PF04055">
    <property type="entry name" value="Radical_SAM"/>
    <property type="match status" value="1"/>
</dbReference>
<dbReference type="SFLD" id="SFLDS00029">
    <property type="entry name" value="Radical_SAM"/>
    <property type="match status" value="1"/>
</dbReference>
<evidence type="ECO:0000256" key="9">
    <source>
        <dbReference type="RuleBase" id="RU364116"/>
    </source>
</evidence>
<comment type="subcellular location">
    <subcellularLocation>
        <location evidence="9">Cytoplasm</location>
    </subcellularLocation>
</comment>
<dbReference type="SFLD" id="SFLDG01082">
    <property type="entry name" value="B12-binding_domain_containing"/>
    <property type="match status" value="1"/>
</dbReference>
<dbReference type="Gene3D" id="3.20.20.70">
    <property type="entry name" value="Aldolase class I"/>
    <property type="match status" value="1"/>
</dbReference>
<keyword evidence="12" id="KW-1185">Reference proteome</keyword>